<dbReference type="EMBL" id="DVMU01000028">
    <property type="protein sequence ID" value="HIU33143.1"/>
    <property type="molecule type" value="Genomic_DNA"/>
</dbReference>
<feature type="domain" description="Xylose isomerase-like TIM barrel" evidence="1">
    <location>
        <begin position="12"/>
        <end position="254"/>
    </location>
</feature>
<dbReference type="SUPFAM" id="SSF51658">
    <property type="entry name" value="Xylose isomerase-like"/>
    <property type="match status" value="1"/>
</dbReference>
<accession>A0A9D1I9K0</accession>
<organism evidence="2 3">
    <name type="scientific">Candidatus Pullichristensenella excrementigallinarum</name>
    <dbReference type="NCBI Taxonomy" id="2840907"/>
    <lineage>
        <taxon>Bacteria</taxon>
        <taxon>Bacillati</taxon>
        <taxon>Bacillota</taxon>
        <taxon>Clostridia</taxon>
        <taxon>Candidatus Pullichristensenella</taxon>
    </lineage>
</organism>
<comment type="caution">
    <text evidence="2">The sequence shown here is derived from an EMBL/GenBank/DDBJ whole genome shotgun (WGS) entry which is preliminary data.</text>
</comment>
<dbReference type="InterPro" id="IPR050312">
    <property type="entry name" value="IolE/XylAMocC-like"/>
</dbReference>
<reference evidence="2" key="1">
    <citation type="submission" date="2020-10" db="EMBL/GenBank/DDBJ databases">
        <authorList>
            <person name="Gilroy R."/>
        </authorList>
    </citation>
    <scope>NUCLEOTIDE SEQUENCE</scope>
    <source>
        <strain evidence="2">ChiHcec3-11533</strain>
    </source>
</reference>
<sequence>MRLGCFGFSGDLEAIRRAGFDFAELDLMELSRMSDAQFAEFLRRAKDSGLGFDAFSGFMPLTERIHSPEFDREFWFEHARRMADRTCALGAALWPLGAGKCRSIPEGVSAAAGRERVRRFFSGIAREIAPYGIKLLIEPLGPANSNFLNTIAETVEFVREMEAPNCATMCDMRHMVKLSEPFSEIVTWKEEILHAHIDYPLGEKRLFPHPEDGYDYAPYLAALRNAGYTGRLTVEATCYSDLEKEGARCVRMLREWTA</sequence>
<dbReference type="Pfam" id="PF01261">
    <property type="entry name" value="AP_endonuc_2"/>
    <property type="match status" value="1"/>
</dbReference>
<dbReference type="InterPro" id="IPR013022">
    <property type="entry name" value="Xyl_isomerase-like_TIM-brl"/>
</dbReference>
<proteinExistence type="predicted"/>
<dbReference type="GO" id="GO:0016853">
    <property type="term" value="F:isomerase activity"/>
    <property type="evidence" value="ECO:0007669"/>
    <property type="project" value="UniProtKB-KW"/>
</dbReference>
<reference evidence="2" key="2">
    <citation type="journal article" date="2021" name="PeerJ">
        <title>Extensive microbial diversity within the chicken gut microbiome revealed by metagenomics and culture.</title>
        <authorList>
            <person name="Gilroy R."/>
            <person name="Ravi A."/>
            <person name="Getino M."/>
            <person name="Pursley I."/>
            <person name="Horton D.L."/>
            <person name="Alikhan N.F."/>
            <person name="Baker D."/>
            <person name="Gharbi K."/>
            <person name="Hall N."/>
            <person name="Watson M."/>
            <person name="Adriaenssens E.M."/>
            <person name="Foster-Nyarko E."/>
            <person name="Jarju S."/>
            <person name="Secka A."/>
            <person name="Antonio M."/>
            <person name="Oren A."/>
            <person name="Chaudhuri R.R."/>
            <person name="La Ragione R."/>
            <person name="Hildebrand F."/>
            <person name="Pallen M.J."/>
        </authorList>
    </citation>
    <scope>NUCLEOTIDE SEQUENCE</scope>
    <source>
        <strain evidence="2">ChiHcec3-11533</strain>
    </source>
</reference>
<name>A0A9D1I9K0_9FIRM</name>
<evidence type="ECO:0000259" key="1">
    <source>
        <dbReference type="Pfam" id="PF01261"/>
    </source>
</evidence>
<dbReference type="Gene3D" id="3.20.20.150">
    <property type="entry name" value="Divalent-metal-dependent TIM barrel enzymes"/>
    <property type="match status" value="1"/>
</dbReference>
<evidence type="ECO:0000313" key="3">
    <source>
        <dbReference type="Proteomes" id="UP000824072"/>
    </source>
</evidence>
<keyword evidence="2" id="KW-0413">Isomerase</keyword>
<evidence type="ECO:0000313" key="2">
    <source>
        <dbReference type="EMBL" id="HIU33143.1"/>
    </source>
</evidence>
<gene>
    <name evidence="2" type="ORF">IAB02_01140</name>
</gene>
<dbReference type="PANTHER" id="PTHR12110">
    <property type="entry name" value="HYDROXYPYRUVATE ISOMERASE"/>
    <property type="match status" value="1"/>
</dbReference>
<dbReference type="AlphaFoldDB" id="A0A9D1I9K0"/>
<protein>
    <submittedName>
        <fullName evidence="2">Sugar phosphate isomerase/epimerase</fullName>
    </submittedName>
</protein>
<dbReference type="Proteomes" id="UP000824072">
    <property type="component" value="Unassembled WGS sequence"/>
</dbReference>
<dbReference type="PANTHER" id="PTHR12110:SF21">
    <property type="entry name" value="XYLOSE ISOMERASE-LIKE TIM BARREL DOMAIN-CONTAINING PROTEIN"/>
    <property type="match status" value="1"/>
</dbReference>
<dbReference type="InterPro" id="IPR036237">
    <property type="entry name" value="Xyl_isomerase-like_sf"/>
</dbReference>